<protein>
    <submittedName>
        <fullName evidence="3">Uncharacterized protein</fullName>
    </submittedName>
</protein>
<feature type="region of interest" description="Disordered" evidence="1">
    <location>
        <begin position="185"/>
        <end position="208"/>
    </location>
</feature>
<proteinExistence type="predicted"/>
<keyword evidence="2" id="KW-0472">Membrane</keyword>
<evidence type="ECO:0000313" key="4">
    <source>
        <dbReference type="Proteomes" id="UP000177817"/>
    </source>
</evidence>
<comment type="caution">
    <text evidence="3">The sequence shown here is derived from an EMBL/GenBank/DDBJ whole genome shotgun (WGS) entry which is preliminary data.</text>
</comment>
<feature type="compositionally biased region" description="Basic and acidic residues" evidence="1">
    <location>
        <begin position="187"/>
        <end position="208"/>
    </location>
</feature>
<feature type="transmembrane region" description="Helical" evidence="2">
    <location>
        <begin position="70"/>
        <end position="89"/>
    </location>
</feature>
<keyword evidence="2" id="KW-0812">Transmembrane</keyword>
<evidence type="ECO:0000313" key="3">
    <source>
        <dbReference type="EMBL" id="OGY89587.1"/>
    </source>
</evidence>
<gene>
    <name evidence="3" type="ORF">A2677_03995</name>
</gene>
<dbReference type="EMBL" id="MHKK01000030">
    <property type="protein sequence ID" value="OGY89587.1"/>
    <property type="molecule type" value="Genomic_DNA"/>
</dbReference>
<name>A0A1G2BMS9_9BACT</name>
<reference evidence="3 4" key="1">
    <citation type="journal article" date="2016" name="Nat. Commun.">
        <title>Thousands of microbial genomes shed light on interconnected biogeochemical processes in an aquifer system.</title>
        <authorList>
            <person name="Anantharaman K."/>
            <person name="Brown C.T."/>
            <person name="Hug L.A."/>
            <person name="Sharon I."/>
            <person name="Castelle C.J."/>
            <person name="Probst A.J."/>
            <person name="Thomas B.C."/>
            <person name="Singh A."/>
            <person name="Wilkins M.J."/>
            <person name="Karaoz U."/>
            <person name="Brodie E.L."/>
            <person name="Williams K.H."/>
            <person name="Hubbard S.S."/>
            <person name="Banfield J.F."/>
        </authorList>
    </citation>
    <scope>NUCLEOTIDE SEQUENCE [LARGE SCALE GENOMIC DNA]</scope>
</reference>
<keyword evidence="2" id="KW-1133">Transmembrane helix</keyword>
<evidence type="ECO:0000256" key="1">
    <source>
        <dbReference type="SAM" id="MobiDB-lite"/>
    </source>
</evidence>
<dbReference type="AlphaFoldDB" id="A0A1G2BMS9"/>
<dbReference type="Proteomes" id="UP000177817">
    <property type="component" value="Unassembled WGS sequence"/>
</dbReference>
<sequence length="208" mass="23863">MNKEKTKPFVPSQLPVVQRLRRRRTIGRQARLFARPAITATLMVCVWTILRRFGVHLDKQDEQILSNGVIPTLGVVYGIMAAHVLSTVWKEYKLVEYCVTHNDFQKFMEIRDVRIPQVIHSLLATLATTIVICFLALDYRQFAAGFISIYSITFVMILYQTVAVQLDNPFTGLWNVRVPQSWMAAKPGEKNRPSRNRTDSSHADCEPK</sequence>
<accession>A0A1G2BMS9</accession>
<evidence type="ECO:0000256" key="2">
    <source>
        <dbReference type="SAM" id="Phobius"/>
    </source>
</evidence>
<organism evidence="3 4">
    <name type="scientific">Candidatus Komeilibacteria bacterium RIFCSPHIGHO2_01_FULL_52_14</name>
    <dbReference type="NCBI Taxonomy" id="1798549"/>
    <lineage>
        <taxon>Bacteria</taxon>
        <taxon>Candidatus Komeiliibacteriota</taxon>
    </lineage>
</organism>
<feature type="transmembrane region" description="Helical" evidence="2">
    <location>
        <begin position="32"/>
        <end position="50"/>
    </location>
</feature>
<feature type="transmembrane region" description="Helical" evidence="2">
    <location>
        <begin position="118"/>
        <end position="137"/>
    </location>
</feature>
<feature type="transmembrane region" description="Helical" evidence="2">
    <location>
        <begin position="143"/>
        <end position="162"/>
    </location>
</feature>